<comment type="caution">
    <text evidence="1">The sequence shown here is derived from an EMBL/GenBank/DDBJ whole genome shotgun (WGS) entry which is preliminary data.</text>
</comment>
<name>X1V6K5_9ZZZZ</name>
<sequence length="66" mass="7413">MAKKPDPLASLTIEAREHIDAMEAELDRATTDLAALKELGLDVSRLEEKINWAKHAREVILKTFTP</sequence>
<protein>
    <submittedName>
        <fullName evidence="1">Uncharacterized protein</fullName>
    </submittedName>
</protein>
<gene>
    <name evidence="1" type="ORF">S12H4_37580</name>
</gene>
<evidence type="ECO:0000313" key="1">
    <source>
        <dbReference type="EMBL" id="GAJ00425.1"/>
    </source>
</evidence>
<dbReference type="EMBL" id="BARW01022538">
    <property type="protein sequence ID" value="GAJ00425.1"/>
    <property type="molecule type" value="Genomic_DNA"/>
</dbReference>
<organism evidence="1">
    <name type="scientific">marine sediment metagenome</name>
    <dbReference type="NCBI Taxonomy" id="412755"/>
    <lineage>
        <taxon>unclassified sequences</taxon>
        <taxon>metagenomes</taxon>
        <taxon>ecological metagenomes</taxon>
    </lineage>
</organism>
<proteinExistence type="predicted"/>
<reference evidence="1" key="1">
    <citation type="journal article" date="2014" name="Front. Microbiol.">
        <title>High frequency of phylogenetically diverse reductive dehalogenase-homologous genes in deep subseafloor sedimentary metagenomes.</title>
        <authorList>
            <person name="Kawai M."/>
            <person name="Futagami T."/>
            <person name="Toyoda A."/>
            <person name="Takaki Y."/>
            <person name="Nishi S."/>
            <person name="Hori S."/>
            <person name="Arai W."/>
            <person name="Tsubouchi T."/>
            <person name="Morono Y."/>
            <person name="Uchiyama I."/>
            <person name="Ito T."/>
            <person name="Fujiyama A."/>
            <person name="Inagaki F."/>
            <person name="Takami H."/>
        </authorList>
    </citation>
    <scope>NUCLEOTIDE SEQUENCE</scope>
    <source>
        <strain evidence="1">Expedition CK06-06</strain>
    </source>
</reference>
<dbReference type="AlphaFoldDB" id="X1V6K5"/>
<accession>X1V6K5</accession>